<evidence type="ECO:0000256" key="1">
    <source>
        <dbReference type="SAM" id="MobiDB-lite"/>
    </source>
</evidence>
<dbReference type="OrthoDB" id="5956287at2"/>
<evidence type="ECO:0008006" key="5">
    <source>
        <dbReference type="Google" id="ProtNLM"/>
    </source>
</evidence>
<evidence type="ECO:0000256" key="2">
    <source>
        <dbReference type="SAM" id="SignalP"/>
    </source>
</evidence>
<feature type="region of interest" description="Disordered" evidence="1">
    <location>
        <begin position="69"/>
        <end position="100"/>
    </location>
</feature>
<keyword evidence="2" id="KW-0732">Signal</keyword>
<dbReference type="Proteomes" id="UP000323164">
    <property type="component" value="Unassembled WGS sequence"/>
</dbReference>
<reference evidence="3 4" key="1">
    <citation type="submission" date="2019-08" db="EMBL/GenBank/DDBJ databases">
        <title>Draft genome sequence of Lysobacter sp. UKS-15.</title>
        <authorList>
            <person name="Im W.-T."/>
        </authorList>
    </citation>
    <scope>NUCLEOTIDE SEQUENCE [LARGE SCALE GENOMIC DNA]</scope>
    <source>
        <strain evidence="3 4">UKS-15</strain>
    </source>
</reference>
<dbReference type="EMBL" id="VTRV01000052">
    <property type="protein sequence ID" value="TZF90108.1"/>
    <property type="molecule type" value="Genomic_DNA"/>
</dbReference>
<proteinExistence type="predicted"/>
<evidence type="ECO:0000313" key="3">
    <source>
        <dbReference type="EMBL" id="TZF90108.1"/>
    </source>
</evidence>
<feature type="chain" id="PRO_5022676203" description="DUF4124 domain-containing protein" evidence="2">
    <location>
        <begin position="27"/>
        <end position="212"/>
    </location>
</feature>
<dbReference type="AlphaFoldDB" id="A0A5D8Z5B1"/>
<gene>
    <name evidence="3" type="ORF">FW784_06555</name>
</gene>
<comment type="caution">
    <text evidence="3">The sequence shown here is derived from an EMBL/GenBank/DDBJ whole genome shotgun (WGS) entry which is preliminary data.</text>
</comment>
<keyword evidence="4" id="KW-1185">Reference proteome</keyword>
<feature type="signal peptide" evidence="2">
    <location>
        <begin position="1"/>
        <end position="26"/>
    </location>
</feature>
<dbReference type="RefSeq" id="WP_149352555.1">
    <property type="nucleotide sequence ID" value="NZ_VTRV01000052.1"/>
</dbReference>
<accession>A0A5D8Z5B1</accession>
<sequence length="212" mass="22376">MKTTTSLLTFALGLGLMLPASQDAHASLGGVQHCRSADGTSVYTDKPCAFVGAAPASMSSDLNMRLASEASREPAAYSDMPDSDATLPQPAATRRSLASGCARSPTQLAMDIEGSLALGDVNRLAESWQWAGMTQAQALPVMKRLEQLSRARVQGAHYYDAQMGMGLQLASAGNAADEGRAGILQVSLGGDTRSRSLELNVERYAGCYFVHF</sequence>
<name>A0A5D8Z5B1_9GAMM</name>
<protein>
    <recommendedName>
        <fullName evidence="5">DUF4124 domain-containing protein</fullName>
    </recommendedName>
</protein>
<organism evidence="3 4">
    <name type="scientific">Cognatilysobacter lacus</name>
    <dbReference type="NCBI Taxonomy" id="1643323"/>
    <lineage>
        <taxon>Bacteria</taxon>
        <taxon>Pseudomonadati</taxon>
        <taxon>Pseudomonadota</taxon>
        <taxon>Gammaproteobacteria</taxon>
        <taxon>Lysobacterales</taxon>
        <taxon>Lysobacteraceae</taxon>
        <taxon>Cognatilysobacter</taxon>
    </lineage>
</organism>
<evidence type="ECO:0000313" key="4">
    <source>
        <dbReference type="Proteomes" id="UP000323164"/>
    </source>
</evidence>